<sequence length="51" mass="5257">MSRGKGKMPAQLGLPRSKAEPDSKLSQADLQAAVTYMLERTGTAAPASAAP</sequence>
<keyword evidence="3" id="KW-1185">Reference proteome</keyword>
<reference evidence="2 3" key="1">
    <citation type="journal article" date="2012" name="J. Bacteriol.">
        <title>Genome Sequence of n-Alkane-Degrading Hydrocarboniphaga effusa Strain AP103T (ATCC BAA-332T).</title>
        <authorList>
            <person name="Chang H.K."/>
            <person name="Zylstra G.J."/>
            <person name="Chae J.C."/>
        </authorList>
    </citation>
    <scope>NUCLEOTIDE SEQUENCE [LARGE SCALE GENOMIC DNA]</scope>
    <source>
        <strain evidence="2 3">AP103</strain>
    </source>
</reference>
<dbReference type="EMBL" id="AKGD01000004">
    <property type="protein sequence ID" value="EIT67978.1"/>
    <property type="molecule type" value="Genomic_DNA"/>
</dbReference>
<evidence type="ECO:0008006" key="4">
    <source>
        <dbReference type="Google" id="ProtNLM"/>
    </source>
</evidence>
<dbReference type="Proteomes" id="UP000003704">
    <property type="component" value="Unassembled WGS sequence"/>
</dbReference>
<evidence type="ECO:0000313" key="2">
    <source>
        <dbReference type="EMBL" id="EIT67978.1"/>
    </source>
</evidence>
<accession>I8T2U2</accession>
<evidence type="ECO:0000256" key="1">
    <source>
        <dbReference type="SAM" id="MobiDB-lite"/>
    </source>
</evidence>
<dbReference type="STRING" id="1172194.WQQ_44130"/>
<protein>
    <recommendedName>
        <fullName evidence="4">Cytochrome c domain-containing protein</fullName>
    </recommendedName>
</protein>
<name>I8T2U2_9GAMM</name>
<feature type="region of interest" description="Disordered" evidence="1">
    <location>
        <begin position="1"/>
        <end position="26"/>
    </location>
</feature>
<proteinExistence type="predicted"/>
<comment type="caution">
    <text evidence="2">The sequence shown here is derived from an EMBL/GenBank/DDBJ whole genome shotgun (WGS) entry which is preliminary data.</text>
</comment>
<evidence type="ECO:0000313" key="3">
    <source>
        <dbReference type="Proteomes" id="UP000003704"/>
    </source>
</evidence>
<dbReference type="AlphaFoldDB" id="I8T2U2"/>
<organism evidence="2 3">
    <name type="scientific">Hydrocarboniphaga effusa AP103</name>
    <dbReference type="NCBI Taxonomy" id="1172194"/>
    <lineage>
        <taxon>Bacteria</taxon>
        <taxon>Pseudomonadati</taxon>
        <taxon>Pseudomonadota</taxon>
        <taxon>Gammaproteobacteria</taxon>
        <taxon>Nevskiales</taxon>
        <taxon>Nevskiaceae</taxon>
        <taxon>Hydrocarboniphaga</taxon>
    </lineage>
</organism>
<gene>
    <name evidence="2" type="ORF">WQQ_44130</name>
</gene>